<feature type="transmembrane region" description="Helical" evidence="11">
    <location>
        <begin position="48"/>
        <end position="70"/>
    </location>
</feature>
<keyword evidence="8 11" id="KW-0406">Ion transport</keyword>
<dbReference type="EMBL" id="AWQU01000088">
    <property type="protein sequence ID" value="KFB07238.1"/>
    <property type="molecule type" value="Genomic_DNA"/>
</dbReference>
<dbReference type="PANTHER" id="PTHR42823">
    <property type="entry name" value="ATP SYNTHASE SUBUNIT A, CHLOROPLASTIC"/>
    <property type="match status" value="1"/>
</dbReference>
<dbReference type="PRINTS" id="PR00123">
    <property type="entry name" value="ATPASEA"/>
</dbReference>
<dbReference type="CDD" id="cd00310">
    <property type="entry name" value="ATP-synt_Fo_a_6"/>
    <property type="match status" value="1"/>
</dbReference>
<evidence type="ECO:0000256" key="10">
    <source>
        <dbReference type="ARBA" id="ARBA00023310"/>
    </source>
</evidence>
<evidence type="ECO:0000256" key="8">
    <source>
        <dbReference type="ARBA" id="ARBA00023065"/>
    </source>
</evidence>
<dbReference type="PROSITE" id="PS00449">
    <property type="entry name" value="ATPASE_A"/>
    <property type="match status" value="1"/>
</dbReference>
<dbReference type="InterPro" id="IPR035908">
    <property type="entry name" value="F0_ATP_A_sf"/>
</dbReference>
<dbReference type="NCBIfam" id="NF004485">
    <property type="entry name" value="PRK05815.3-3"/>
    <property type="match status" value="1"/>
</dbReference>
<feature type="transmembrane region" description="Helical" evidence="11">
    <location>
        <begin position="238"/>
        <end position="254"/>
    </location>
</feature>
<name>A0A084U2Q2_MALIO</name>
<dbReference type="HAMAP" id="MF_01393">
    <property type="entry name" value="ATP_synth_a_bact"/>
    <property type="match status" value="1"/>
</dbReference>
<keyword evidence="6 11" id="KW-0375">Hydrogen ion transport</keyword>
<evidence type="ECO:0000256" key="7">
    <source>
        <dbReference type="ARBA" id="ARBA00022989"/>
    </source>
</evidence>
<evidence type="ECO:0000313" key="12">
    <source>
        <dbReference type="EMBL" id="KFB07238.1"/>
    </source>
</evidence>
<evidence type="ECO:0000256" key="2">
    <source>
        <dbReference type="ARBA" id="ARBA00006810"/>
    </source>
</evidence>
<dbReference type="GO" id="GO:0042777">
    <property type="term" value="P:proton motive force-driven plasma membrane ATP synthesis"/>
    <property type="evidence" value="ECO:0007669"/>
    <property type="project" value="TreeGrafter"/>
</dbReference>
<comment type="caution">
    <text evidence="12">The sequence shown here is derived from an EMBL/GenBank/DDBJ whole genome shotgun (WGS) entry which is preliminary data.</text>
</comment>
<dbReference type="InterPro" id="IPR023011">
    <property type="entry name" value="ATP_synth_F0_asu_AS"/>
</dbReference>
<keyword evidence="10 11" id="KW-0066">ATP synthesis</keyword>
<keyword evidence="11" id="KW-1003">Cell membrane</keyword>
<evidence type="ECO:0000256" key="11">
    <source>
        <dbReference type="HAMAP-Rule" id="MF_01393"/>
    </source>
</evidence>
<dbReference type="GO" id="GO:0005886">
    <property type="term" value="C:plasma membrane"/>
    <property type="evidence" value="ECO:0007669"/>
    <property type="project" value="UniProtKB-SubCell"/>
</dbReference>
<dbReference type="Gene3D" id="1.20.120.220">
    <property type="entry name" value="ATP synthase, F0 complex, subunit A"/>
    <property type="match status" value="1"/>
</dbReference>
<protein>
    <recommendedName>
        <fullName evidence="11">ATP synthase subunit a</fullName>
    </recommendedName>
    <alternativeName>
        <fullName evidence="11">ATP synthase F0 sector subunit a</fullName>
    </alternativeName>
    <alternativeName>
        <fullName evidence="11">F-ATPase subunit 6</fullName>
    </alternativeName>
</protein>
<feature type="transmembrane region" description="Helical" evidence="11">
    <location>
        <begin position="208"/>
        <end position="226"/>
    </location>
</feature>
<evidence type="ECO:0000256" key="1">
    <source>
        <dbReference type="ARBA" id="ARBA00004141"/>
    </source>
</evidence>
<evidence type="ECO:0000256" key="6">
    <source>
        <dbReference type="ARBA" id="ARBA00022781"/>
    </source>
</evidence>
<keyword evidence="4 11" id="KW-0138">CF(0)</keyword>
<dbReference type="RefSeq" id="WP_051790363.1">
    <property type="nucleotide sequence ID" value="NZ_AWQU01000088.1"/>
</dbReference>
<keyword evidence="3 11" id="KW-0813">Transport</keyword>
<comment type="function">
    <text evidence="11">Key component of the proton channel; it plays a direct role in the translocation of protons across the membrane.</text>
</comment>
<evidence type="ECO:0000256" key="5">
    <source>
        <dbReference type="ARBA" id="ARBA00022692"/>
    </source>
</evidence>
<dbReference type="InterPro" id="IPR045082">
    <property type="entry name" value="ATP_syn_F0_a_bact/chloroplast"/>
</dbReference>
<feature type="transmembrane region" description="Helical" evidence="11">
    <location>
        <begin position="139"/>
        <end position="159"/>
    </location>
</feature>
<keyword evidence="9 11" id="KW-0472">Membrane</keyword>
<keyword evidence="7 11" id="KW-1133">Transmembrane helix</keyword>
<dbReference type="GO" id="GO:0046933">
    <property type="term" value="F:proton-transporting ATP synthase activity, rotational mechanism"/>
    <property type="evidence" value="ECO:0007669"/>
    <property type="project" value="UniProtKB-UniRule"/>
</dbReference>
<evidence type="ECO:0000313" key="13">
    <source>
        <dbReference type="Proteomes" id="UP000028523"/>
    </source>
</evidence>
<dbReference type="PANTHER" id="PTHR42823:SF3">
    <property type="entry name" value="ATP SYNTHASE SUBUNIT A, CHLOROPLASTIC"/>
    <property type="match status" value="1"/>
</dbReference>
<dbReference type="Proteomes" id="UP000028523">
    <property type="component" value="Unassembled WGS sequence"/>
</dbReference>
<evidence type="ECO:0000256" key="3">
    <source>
        <dbReference type="ARBA" id="ARBA00022448"/>
    </source>
</evidence>
<dbReference type="Pfam" id="PF00119">
    <property type="entry name" value="ATP-synt_A"/>
    <property type="match status" value="1"/>
</dbReference>
<sequence>MLDFVLYAAPWNSNGGSSDSWINNGSGENALSTATESGGLSAWDYTKIVPQIFSIALVAFILLTIFVYYYRALKKLNGESAPKGLALLLFTIIEYFKKLSFDTLGYKFYKFTPYFLTLFLYIWCSNMIGILGFENPTSSATVTFSMGIVTFIGTIVVGFRYQKLSYLKRFTFNIPIKTKKGSTKIPVMVNPLEVIGKITPLVSISLRLWGNIFAGGFILTLFYALPMTFIGHDPTKETWHPIVIIAGVVAPLLHSYFDLFVGTIQAYVFTLLTMVYWSLERGDDESIELNDRQYKFIDYYPDGYVKLSSVSSV</sequence>
<gene>
    <name evidence="11 12" type="primary">atpB</name>
    <name evidence="12" type="ORF">P271_63</name>
</gene>
<keyword evidence="13" id="KW-1185">Reference proteome</keyword>
<dbReference type="GO" id="GO:0045259">
    <property type="term" value="C:proton-transporting ATP synthase complex"/>
    <property type="evidence" value="ECO:0007669"/>
    <property type="project" value="UniProtKB-KW"/>
</dbReference>
<comment type="similarity">
    <text evidence="2 11">Belongs to the ATPase A chain family.</text>
</comment>
<keyword evidence="5 11" id="KW-0812">Transmembrane</keyword>
<proteinExistence type="inferred from homology"/>
<dbReference type="SUPFAM" id="SSF81336">
    <property type="entry name" value="F1F0 ATP synthase subunit A"/>
    <property type="match status" value="1"/>
</dbReference>
<evidence type="ECO:0000256" key="4">
    <source>
        <dbReference type="ARBA" id="ARBA00022547"/>
    </source>
</evidence>
<dbReference type="AlphaFoldDB" id="A0A084U2Q2"/>
<reference evidence="12 13" key="1">
    <citation type="journal article" date="2014" name="PLoS ONE">
        <title>Reduction of Hydrogen Peroxide Accumulation and Toxicity by a Catalase from Mycoplasma iowae.</title>
        <authorList>
            <person name="Pritchard R.E."/>
            <person name="Prassinos A.J."/>
            <person name="Osborne J.D."/>
            <person name="Raviv Z."/>
            <person name="Balish M.F."/>
        </authorList>
    </citation>
    <scope>NUCLEOTIDE SEQUENCE [LARGE SCALE GENOMIC DNA]</scope>
    <source>
        <strain evidence="12 13">DK-CPA</strain>
    </source>
</reference>
<comment type="subcellular location">
    <subcellularLocation>
        <location evidence="11">Cell membrane</location>
        <topology evidence="11">Multi-pass membrane protein</topology>
    </subcellularLocation>
    <subcellularLocation>
        <location evidence="1">Membrane</location>
        <topology evidence="1">Multi-pass membrane protein</topology>
    </subcellularLocation>
</comment>
<accession>A0A084U2Q2</accession>
<organism evidence="12 13">
    <name type="scientific">Malacoplasma iowae DK-CPA</name>
    <dbReference type="NCBI Taxonomy" id="1394179"/>
    <lineage>
        <taxon>Bacteria</taxon>
        <taxon>Bacillati</taxon>
        <taxon>Mycoplasmatota</taxon>
        <taxon>Mycoplasmoidales</taxon>
        <taxon>Mycoplasmoidaceae</taxon>
        <taxon>Malacoplasma</taxon>
    </lineage>
</organism>
<feature type="transmembrane region" description="Helical" evidence="11">
    <location>
        <begin position="114"/>
        <end position="133"/>
    </location>
</feature>
<evidence type="ECO:0000256" key="9">
    <source>
        <dbReference type="ARBA" id="ARBA00023136"/>
    </source>
</evidence>
<dbReference type="InterPro" id="IPR000568">
    <property type="entry name" value="ATP_synth_F0_asu"/>
</dbReference>